<dbReference type="Pfam" id="PF08719">
    <property type="entry name" value="NADAR"/>
    <property type="match status" value="1"/>
</dbReference>
<feature type="compositionally biased region" description="Low complexity" evidence="1">
    <location>
        <begin position="157"/>
        <end position="179"/>
    </location>
</feature>
<feature type="region of interest" description="Disordered" evidence="1">
    <location>
        <begin position="332"/>
        <end position="378"/>
    </location>
</feature>
<feature type="domain" description="NADAR" evidence="2">
    <location>
        <begin position="464"/>
        <end position="589"/>
    </location>
</feature>
<protein>
    <recommendedName>
        <fullName evidence="2">NADAR domain-containing protein</fullName>
    </recommendedName>
</protein>
<evidence type="ECO:0000313" key="3">
    <source>
        <dbReference type="EMBL" id="KAH8989716.1"/>
    </source>
</evidence>
<dbReference type="InterPro" id="IPR012816">
    <property type="entry name" value="NADAR"/>
</dbReference>
<feature type="region of interest" description="Disordered" evidence="1">
    <location>
        <begin position="1"/>
        <end position="25"/>
    </location>
</feature>
<dbReference type="Gene3D" id="1.10.357.40">
    <property type="entry name" value="YbiA-like"/>
    <property type="match status" value="1"/>
</dbReference>
<evidence type="ECO:0000313" key="4">
    <source>
        <dbReference type="Proteomes" id="UP001201163"/>
    </source>
</evidence>
<dbReference type="SUPFAM" id="SSF143990">
    <property type="entry name" value="YbiA-like"/>
    <property type="match status" value="1"/>
</dbReference>
<dbReference type="CDD" id="cd15457">
    <property type="entry name" value="NADAR"/>
    <property type="match status" value="1"/>
</dbReference>
<feature type="compositionally biased region" description="Basic residues" evidence="1">
    <location>
        <begin position="138"/>
        <end position="156"/>
    </location>
</feature>
<feature type="region of interest" description="Disordered" evidence="1">
    <location>
        <begin position="136"/>
        <end position="217"/>
    </location>
</feature>
<evidence type="ECO:0000256" key="1">
    <source>
        <dbReference type="SAM" id="MobiDB-lite"/>
    </source>
</evidence>
<feature type="compositionally biased region" description="Pro residues" evidence="1">
    <location>
        <begin position="12"/>
        <end position="22"/>
    </location>
</feature>
<feature type="compositionally biased region" description="Low complexity" evidence="1">
    <location>
        <begin position="341"/>
        <end position="350"/>
    </location>
</feature>
<feature type="compositionally biased region" description="Pro residues" evidence="1">
    <location>
        <begin position="351"/>
        <end position="371"/>
    </location>
</feature>
<sequence length="594" mass="64301">MGNSSSRNDHLPIPPGFMPPNYPGYTQLTKSSSWNPFKRNKMKKREQALREYLYTTPMIIQYPNAFTAPANGFAAQVGMPVGAPMGIQAAGNPQAAPTSATSTAPVIPQQMMPMTYPAAMDYSAYPDLRGAMASFFPRRTRRSHRHRTHHRSRRRSPSPSTESSVSETVSSSYGSPSSYDSAEYRRPRGASQRDQRHHRSGSARNPLPRPPKDVLASTPFRPLLSQLPSAHYSAWGTTNNAAPPPQVPMPQPHPAPPPQPSRKERSGGFFRRRRDPRYAVPSLTAAAQPFIPPGMGAMPMPMADTQPPPGSMPTPGHPTTTPVLPPVIPGSAQMSMRMPEPDQQQQQQQPPVIPPGMGPGSPNPMPMPSPAPAGSTPFIGGAGLTPAVVPPGLAPGGGPVMGSGQTMHVSIGASPSMRPMSMPTAGAGMQMQMGMGIPSPGGAGAVPPLRFNGYGEYSGLLYHSPHTVMYEDDLYPTALHLFEALKFLERRPDLAEEIRLCERVEDVTAISTSFSEHTRRDWGNIALATMDEVLYRKFRQHGDLRALLLGTFPAELIYVESGDAFWGDGAGPGRNELGNSLMRVRERFRNEGGM</sequence>
<organism evidence="3 4">
    <name type="scientific">Lactarius akahatsu</name>
    <dbReference type="NCBI Taxonomy" id="416441"/>
    <lineage>
        <taxon>Eukaryota</taxon>
        <taxon>Fungi</taxon>
        <taxon>Dikarya</taxon>
        <taxon>Basidiomycota</taxon>
        <taxon>Agaricomycotina</taxon>
        <taxon>Agaricomycetes</taxon>
        <taxon>Russulales</taxon>
        <taxon>Russulaceae</taxon>
        <taxon>Lactarius</taxon>
    </lineage>
</organism>
<dbReference type="InterPro" id="IPR037238">
    <property type="entry name" value="YbiA-like_sf"/>
</dbReference>
<keyword evidence="4" id="KW-1185">Reference proteome</keyword>
<dbReference type="Proteomes" id="UP001201163">
    <property type="component" value="Unassembled WGS sequence"/>
</dbReference>
<proteinExistence type="predicted"/>
<evidence type="ECO:0000259" key="2">
    <source>
        <dbReference type="Pfam" id="PF08719"/>
    </source>
</evidence>
<reference evidence="3" key="1">
    <citation type="submission" date="2022-01" db="EMBL/GenBank/DDBJ databases">
        <title>Comparative genomics reveals a dynamic genome evolution in the ectomycorrhizal milk-cap (Lactarius) mushrooms.</title>
        <authorList>
            <consortium name="DOE Joint Genome Institute"/>
            <person name="Lebreton A."/>
            <person name="Tang N."/>
            <person name="Kuo A."/>
            <person name="LaButti K."/>
            <person name="Drula E."/>
            <person name="Barry K."/>
            <person name="Clum A."/>
            <person name="Lipzen A."/>
            <person name="Mousain D."/>
            <person name="Ng V."/>
            <person name="Wang R."/>
            <person name="Wang X."/>
            <person name="Dai Y."/>
            <person name="Henrissat B."/>
            <person name="Grigoriev I.V."/>
            <person name="Guerin-Laguette A."/>
            <person name="Yu F."/>
            <person name="Martin F.M."/>
        </authorList>
    </citation>
    <scope>NUCLEOTIDE SEQUENCE</scope>
    <source>
        <strain evidence="3">QP</strain>
    </source>
</reference>
<gene>
    <name evidence="3" type="ORF">EDB92DRAFT_1867314</name>
</gene>
<comment type="caution">
    <text evidence="3">The sequence shown here is derived from an EMBL/GenBank/DDBJ whole genome shotgun (WGS) entry which is preliminary data.</text>
</comment>
<dbReference type="EMBL" id="JAKELL010000035">
    <property type="protein sequence ID" value="KAH8989716.1"/>
    <property type="molecule type" value="Genomic_DNA"/>
</dbReference>
<name>A0AAD4LFF1_9AGAM</name>
<feature type="compositionally biased region" description="Basic and acidic residues" evidence="1">
    <location>
        <begin position="182"/>
        <end position="194"/>
    </location>
</feature>
<feature type="region of interest" description="Disordered" evidence="1">
    <location>
        <begin position="234"/>
        <end position="267"/>
    </location>
</feature>
<accession>A0AAD4LFF1</accession>
<dbReference type="AlphaFoldDB" id="A0AAD4LFF1"/>
<feature type="compositionally biased region" description="Pro residues" evidence="1">
    <location>
        <begin position="242"/>
        <end position="260"/>
    </location>
</feature>